<organism evidence="2">
    <name type="scientific">freshwater metagenome</name>
    <dbReference type="NCBI Taxonomy" id="449393"/>
    <lineage>
        <taxon>unclassified sequences</taxon>
        <taxon>metagenomes</taxon>
        <taxon>ecological metagenomes</taxon>
    </lineage>
</organism>
<keyword evidence="1" id="KW-0812">Transmembrane</keyword>
<keyword evidence="1" id="KW-1133">Transmembrane helix</keyword>
<dbReference type="AlphaFoldDB" id="A0A6J7S0M0"/>
<evidence type="ECO:0000256" key="1">
    <source>
        <dbReference type="SAM" id="Phobius"/>
    </source>
</evidence>
<reference evidence="2" key="1">
    <citation type="submission" date="2020-05" db="EMBL/GenBank/DDBJ databases">
        <authorList>
            <person name="Chiriac C."/>
            <person name="Salcher M."/>
            <person name="Ghai R."/>
            <person name="Kavagutti S V."/>
        </authorList>
    </citation>
    <scope>NUCLEOTIDE SEQUENCE</scope>
</reference>
<name>A0A6J7S0M0_9ZZZZ</name>
<gene>
    <name evidence="2" type="ORF">UFOPK4209_00192</name>
</gene>
<feature type="transmembrane region" description="Helical" evidence="1">
    <location>
        <begin position="12"/>
        <end position="35"/>
    </location>
</feature>
<evidence type="ECO:0000313" key="2">
    <source>
        <dbReference type="EMBL" id="CAB5034643.1"/>
    </source>
</evidence>
<sequence>MHVMVVFLTTGLVITAGFGLITGVCIKVLGVVVIFTGTMSLNATELCETIQFLTRRYLSMSVVCAM</sequence>
<protein>
    <submittedName>
        <fullName evidence="2">Unannotated protein</fullName>
    </submittedName>
</protein>
<dbReference type="EMBL" id="CAFBPY010000017">
    <property type="protein sequence ID" value="CAB5034643.1"/>
    <property type="molecule type" value="Genomic_DNA"/>
</dbReference>
<proteinExistence type="predicted"/>
<accession>A0A6J7S0M0</accession>
<keyword evidence="1" id="KW-0472">Membrane</keyword>